<evidence type="ECO:0000256" key="5">
    <source>
        <dbReference type="SAM" id="MobiDB-lite"/>
    </source>
</evidence>
<dbReference type="REBASE" id="453417">
    <property type="entry name" value="S.Sch40273ORF24750P"/>
</dbReference>
<dbReference type="InterPro" id="IPR044946">
    <property type="entry name" value="Restrct_endonuc_typeI_TRD_sf"/>
</dbReference>
<dbReference type="Gene3D" id="3.90.220.20">
    <property type="entry name" value="DNA methylase specificity domains"/>
    <property type="match status" value="2"/>
</dbReference>
<evidence type="ECO:0000313" key="8">
    <source>
        <dbReference type="Proteomes" id="UP000594008"/>
    </source>
</evidence>
<keyword evidence="3" id="KW-0238">DNA-binding</keyword>
<evidence type="ECO:0000256" key="4">
    <source>
        <dbReference type="ARBA" id="ARBA00038652"/>
    </source>
</evidence>
<dbReference type="CDD" id="cd17253">
    <property type="entry name" value="RMtype1_S_Eco933I-TRD2-CR2_like"/>
    <property type="match status" value="2"/>
</dbReference>
<comment type="similarity">
    <text evidence="1">Belongs to the type-I restriction system S methylase family.</text>
</comment>
<dbReference type="KEGG" id="schf:IPT68_24755"/>
<evidence type="ECO:0000313" key="7">
    <source>
        <dbReference type="EMBL" id="QOV42976.1"/>
    </source>
</evidence>
<evidence type="ECO:0000256" key="3">
    <source>
        <dbReference type="ARBA" id="ARBA00023125"/>
    </source>
</evidence>
<dbReference type="Pfam" id="PF01420">
    <property type="entry name" value="Methylase_S"/>
    <property type="match status" value="2"/>
</dbReference>
<dbReference type="InterPro" id="IPR000055">
    <property type="entry name" value="Restrct_endonuc_typeI_TRD"/>
</dbReference>
<keyword evidence="2" id="KW-0680">Restriction system</keyword>
<name>A0A7M2T2W2_STRCW</name>
<reference evidence="7 8" key="1">
    <citation type="submission" date="2020-10" db="EMBL/GenBank/DDBJ databases">
        <title>Streptomyces chromofuscus complate genome analysis.</title>
        <authorList>
            <person name="Anwar N."/>
        </authorList>
    </citation>
    <scope>NUCLEOTIDE SEQUENCE [LARGE SCALE GENOMIC DNA]</scope>
    <source>
        <strain evidence="7 8">DSM 40273</strain>
    </source>
</reference>
<keyword evidence="7" id="KW-0540">Nuclease</keyword>
<feature type="domain" description="Type I restriction modification DNA specificity" evidence="6">
    <location>
        <begin position="229"/>
        <end position="393"/>
    </location>
</feature>
<sequence>MTELPPGWARSTLQDFSEVRLGRQRSPKNHNGSNMRPYLRAANVGWQGLLLDDVKFMNFTEDEVETYRLQRGDIVLSEASGSAGEVGKPALWNEEIDDCCFQNTLIRVRTHDANPRFLMHYLRYEALRGAFAQDSRGVGIHHLGAARLARWQIDLPPLAEQHRIVDALEDHLSRLDFVESSLRNVITRMSTLRDKITDIATTGGVSAASRVVTKIHEVGIDDGPLPLLPVGWRWSRLGDIAHVVGGVTKDSKKQNDPEYISVPYLRVANVQRGRLNLTDVSTIRVAPKKAEQLRLKHGDVLLNEGGDRDKLGRGWIWEEQIPGCIHQNHVFRARVDQGILHPKLLAWHANGFGKRWCELNGKQSVNLASISLSKIKMLPVAIPPSDIQHDLVSHIEARLSMADAALETAEAGLLRAAALRRAVLRRAFSGKLVEQDPADEPAAALLDRIRSTRPARTPRRQTRKPSAATKRESQAVQETLL</sequence>
<gene>
    <name evidence="7" type="ORF">IPT68_24755</name>
</gene>
<feature type="compositionally biased region" description="Basic residues" evidence="5">
    <location>
        <begin position="451"/>
        <end position="463"/>
    </location>
</feature>
<dbReference type="InterPro" id="IPR051212">
    <property type="entry name" value="Type-I_RE_S_subunit"/>
</dbReference>
<comment type="subunit">
    <text evidence="4">The methyltransferase is composed of M and S polypeptides.</text>
</comment>
<dbReference type="GO" id="GO:0003677">
    <property type="term" value="F:DNA binding"/>
    <property type="evidence" value="ECO:0007669"/>
    <property type="project" value="UniProtKB-KW"/>
</dbReference>
<proteinExistence type="inferred from homology"/>
<evidence type="ECO:0000256" key="1">
    <source>
        <dbReference type="ARBA" id="ARBA00010923"/>
    </source>
</evidence>
<dbReference type="RefSeq" id="WP_189696565.1">
    <property type="nucleotide sequence ID" value="NZ_BMTA01000002.1"/>
</dbReference>
<dbReference type="PANTHER" id="PTHR43140:SF1">
    <property type="entry name" value="TYPE I RESTRICTION ENZYME ECOKI SPECIFICITY SUBUNIT"/>
    <property type="match status" value="1"/>
</dbReference>
<feature type="region of interest" description="Disordered" evidence="5">
    <location>
        <begin position="449"/>
        <end position="481"/>
    </location>
</feature>
<evidence type="ECO:0000259" key="6">
    <source>
        <dbReference type="Pfam" id="PF01420"/>
    </source>
</evidence>
<dbReference type="EMBL" id="CP063374">
    <property type="protein sequence ID" value="QOV42976.1"/>
    <property type="molecule type" value="Genomic_DNA"/>
</dbReference>
<protein>
    <submittedName>
        <fullName evidence="7">Restriction endonuclease subunit S</fullName>
    </submittedName>
</protein>
<dbReference type="PANTHER" id="PTHR43140">
    <property type="entry name" value="TYPE-1 RESTRICTION ENZYME ECOKI SPECIFICITY PROTEIN"/>
    <property type="match status" value="1"/>
</dbReference>
<keyword evidence="7" id="KW-0378">Hydrolase</keyword>
<dbReference type="AlphaFoldDB" id="A0A7M2T2W2"/>
<organism evidence="7 8">
    <name type="scientific">Streptomyces chromofuscus</name>
    <dbReference type="NCBI Taxonomy" id="42881"/>
    <lineage>
        <taxon>Bacteria</taxon>
        <taxon>Bacillati</taxon>
        <taxon>Actinomycetota</taxon>
        <taxon>Actinomycetes</taxon>
        <taxon>Kitasatosporales</taxon>
        <taxon>Streptomycetaceae</taxon>
        <taxon>Streptomyces</taxon>
    </lineage>
</organism>
<feature type="domain" description="Type I restriction modification DNA specificity" evidence="6">
    <location>
        <begin position="7"/>
        <end position="186"/>
    </location>
</feature>
<dbReference type="Proteomes" id="UP000594008">
    <property type="component" value="Chromosome"/>
</dbReference>
<keyword evidence="7" id="KW-0255">Endonuclease</keyword>
<dbReference type="SUPFAM" id="SSF116734">
    <property type="entry name" value="DNA methylase specificity domain"/>
    <property type="match status" value="2"/>
</dbReference>
<evidence type="ECO:0000256" key="2">
    <source>
        <dbReference type="ARBA" id="ARBA00022747"/>
    </source>
</evidence>
<accession>A0A7M2T2W2</accession>
<dbReference type="GO" id="GO:0009307">
    <property type="term" value="P:DNA restriction-modification system"/>
    <property type="evidence" value="ECO:0007669"/>
    <property type="project" value="UniProtKB-KW"/>
</dbReference>
<keyword evidence="8" id="KW-1185">Reference proteome</keyword>
<dbReference type="GO" id="GO:0004519">
    <property type="term" value="F:endonuclease activity"/>
    <property type="evidence" value="ECO:0007669"/>
    <property type="project" value="UniProtKB-KW"/>
</dbReference>